<dbReference type="OrthoDB" id="9938473at2759"/>
<evidence type="ECO:0000256" key="2">
    <source>
        <dbReference type="ARBA" id="ARBA00004251"/>
    </source>
</evidence>
<dbReference type="InterPro" id="IPR016187">
    <property type="entry name" value="CTDL_fold"/>
</dbReference>
<dbReference type="InterPro" id="IPR016186">
    <property type="entry name" value="C-type_lectin-like/link_sf"/>
</dbReference>
<comment type="subcellular location">
    <subcellularLocation>
        <location evidence="2">Cell membrane</location>
        <topology evidence="2">Single-pass type I membrane protein</topology>
    </subcellularLocation>
    <subcellularLocation>
        <location evidence="1">Cell projection</location>
        <location evidence="1">Microvillus</location>
    </subcellularLocation>
    <subcellularLocation>
        <location evidence="3">Secreted</location>
    </subcellularLocation>
</comment>
<keyword evidence="17" id="KW-0966">Cell projection</keyword>
<evidence type="ECO:0000256" key="12">
    <source>
        <dbReference type="ARBA" id="ARBA00022989"/>
    </source>
</evidence>
<reference evidence="29" key="1">
    <citation type="submission" date="2025-05" db="UniProtKB">
        <authorList>
            <consortium name="RefSeq"/>
        </authorList>
    </citation>
    <scope>NUCLEOTIDE SEQUENCE [LARGE SCALE GENOMIC DNA]</scope>
</reference>
<evidence type="ECO:0000313" key="30">
    <source>
        <dbReference type="RefSeq" id="XP_020638462.2"/>
    </source>
</evidence>
<dbReference type="GO" id="GO:0016323">
    <property type="term" value="C:basolateral plasma membrane"/>
    <property type="evidence" value="ECO:0007669"/>
    <property type="project" value="TreeGrafter"/>
</dbReference>
<evidence type="ECO:0000256" key="3">
    <source>
        <dbReference type="ARBA" id="ARBA00004613"/>
    </source>
</evidence>
<feature type="compositionally biased region" description="Acidic residues" evidence="25">
    <location>
        <begin position="281"/>
        <end position="300"/>
    </location>
</feature>
<keyword evidence="5" id="KW-1003">Cell membrane</keyword>
<dbReference type="InterPro" id="IPR043210">
    <property type="entry name" value="CD44_antigen-like"/>
</dbReference>
<dbReference type="GO" id="GO:0070374">
    <property type="term" value="P:positive regulation of ERK1 and ERK2 cascade"/>
    <property type="evidence" value="ECO:0007669"/>
    <property type="project" value="TreeGrafter"/>
</dbReference>
<keyword evidence="6" id="KW-0964">Secreted</keyword>
<evidence type="ECO:0000256" key="7">
    <source>
        <dbReference type="ARBA" id="ARBA00022553"/>
    </source>
</evidence>
<feature type="region of interest" description="Disordered" evidence="25">
    <location>
        <begin position="345"/>
        <end position="441"/>
    </location>
</feature>
<evidence type="ECO:0000256" key="25">
    <source>
        <dbReference type="SAM" id="MobiDB-lite"/>
    </source>
</evidence>
<evidence type="ECO:0000256" key="17">
    <source>
        <dbReference type="ARBA" id="ARBA00023273"/>
    </source>
</evidence>
<dbReference type="Proteomes" id="UP001652642">
    <property type="component" value="Chromosome 1"/>
</dbReference>
<evidence type="ECO:0000256" key="1">
    <source>
        <dbReference type="ARBA" id="ARBA00004105"/>
    </source>
</evidence>
<evidence type="ECO:0000256" key="20">
    <source>
        <dbReference type="ARBA" id="ARBA00031179"/>
    </source>
</evidence>
<evidence type="ECO:0000256" key="16">
    <source>
        <dbReference type="ARBA" id="ARBA00023180"/>
    </source>
</evidence>
<feature type="compositionally biased region" description="Low complexity" evidence="25">
    <location>
        <begin position="413"/>
        <end position="432"/>
    </location>
</feature>
<evidence type="ECO:0000256" key="6">
    <source>
        <dbReference type="ARBA" id="ARBA00022525"/>
    </source>
</evidence>
<keyword evidence="16" id="KW-0325">Glycoprotein</keyword>
<evidence type="ECO:0000256" key="8">
    <source>
        <dbReference type="ARBA" id="ARBA00022692"/>
    </source>
</evidence>
<evidence type="ECO:0000256" key="14">
    <source>
        <dbReference type="ARBA" id="ARBA00023157"/>
    </source>
</evidence>
<dbReference type="Gene3D" id="3.10.100.10">
    <property type="entry name" value="Mannose-Binding Protein A, subunit A"/>
    <property type="match status" value="1"/>
</dbReference>
<feature type="compositionally biased region" description="Polar residues" evidence="25">
    <location>
        <begin position="382"/>
        <end position="403"/>
    </location>
</feature>
<feature type="compositionally biased region" description="Basic and acidic residues" evidence="25">
    <location>
        <begin position="265"/>
        <end position="280"/>
    </location>
</feature>
<evidence type="ECO:0000256" key="9">
    <source>
        <dbReference type="ARBA" id="ARBA00022729"/>
    </source>
</evidence>
<dbReference type="SUPFAM" id="SSF56436">
    <property type="entry name" value="C-type lectin-like"/>
    <property type="match status" value="1"/>
</dbReference>
<evidence type="ECO:0000256" key="21">
    <source>
        <dbReference type="ARBA" id="ARBA00031823"/>
    </source>
</evidence>
<keyword evidence="12 26" id="KW-1133">Transmembrane helix</keyword>
<keyword evidence="14" id="KW-1015">Disulfide bond</keyword>
<evidence type="ECO:0000256" key="11">
    <source>
        <dbReference type="ARBA" id="ARBA00022974"/>
    </source>
</evidence>
<feature type="compositionally biased region" description="Basic and acidic residues" evidence="25">
    <location>
        <begin position="345"/>
        <end position="357"/>
    </location>
</feature>
<keyword evidence="29" id="KW-1185">Reference proteome</keyword>
<evidence type="ECO:0000256" key="15">
    <source>
        <dbReference type="ARBA" id="ARBA00023170"/>
    </source>
</evidence>
<feature type="region of interest" description="Disordered" evidence="25">
    <location>
        <begin position="754"/>
        <end position="781"/>
    </location>
</feature>
<dbReference type="PANTHER" id="PTHR10225:SF6">
    <property type="entry name" value="CD44 ANTIGEN"/>
    <property type="match status" value="1"/>
</dbReference>
<evidence type="ECO:0000256" key="26">
    <source>
        <dbReference type="SAM" id="Phobius"/>
    </source>
</evidence>
<dbReference type="CTD" id="960"/>
<dbReference type="AlphaFoldDB" id="A0A6J0SQ52"/>
<feature type="chain" id="PRO_5045234025" description="CD44 antigen" evidence="27">
    <location>
        <begin position="21"/>
        <end position="1050"/>
    </location>
</feature>
<evidence type="ECO:0000256" key="18">
    <source>
        <dbReference type="ARBA" id="ARBA00029917"/>
    </source>
</evidence>
<organism evidence="29 30">
    <name type="scientific">Pogona vitticeps</name>
    <name type="common">central bearded dragon</name>
    <dbReference type="NCBI Taxonomy" id="103695"/>
    <lineage>
        <taxon>Eukaryota</taxon>
        <taxon>Metazoa</taxon>
        <taxon>Chordata</taxon>
        <taxon>Craniata</taxon>
        <taxon>Vertebrata</taxon>
        <taxon>Euteleostomi</taxon>
        <taxon>Lepidosauria</taxon>
        <taxon>Squamata</taxon>
        <taxon>Bifurcata</taxon>
        <taxon>Unidentata</taxon>
        <taxon>Episquamata</taxon>
        <taxon>Toxicofera</taxon>
        <taxon>Iguania</taxon>
        <taxon>Acrodonta</taxon>
        <taxon>Agamidae</taxon>
        <taxon>Amphibolurinae</taxon>
        <taxon>Pogona</taxon>
    </lineage>
</organism>
<reference evidence="30" key="2">
    <citation type="submission" date="2025-08" db="UniProtKB">
        <authorList>
            <consortium name="RefSeq"/>
        </authorList>
    </citation>
    <scope>IDENTIFICATION</scope>
</reference>
<feature type="compositionally biased region" description="Basic and acidic residues" evidence="25">
    <location>
        <begin position="160"/>
        <end position="169"/>
    </location>
</feature>
<dbReference type="InParanoid" id="A0A6J0SQ52"/>
<name>A0A6J0SQ52_9SAUR</name>
<feature type="region of interest" description="Disordered" evidence="25">
    <location>
        <begin position="496"/>
        <end position="529"/>
    </location>
</feature>
<evidence type="ECO:0000256" key="22">
    <source>
        <dbReference type="ARBA" id="ARBA00032514"/>
    </source>
</evidence>
<dbReference type="PRINTS" id="PR01265">
    <property type="entry name" value="LINKMODULE"/>
</dbReference>
<feature type="region of interest" description="Disordered" evidence="25">
    <location>
        <begin position="457"/>
        <end position="483"/>
    </location>
</feature>
<evidence type="ECO:0000256" key="5">
    <source>
        <dbReference type="ARBA" id="ARBA00022475"/>
    </source>
</evidence>
<dbReference type="GO" id="GO:0035692">
    <property type="term" value="C:macrophage migration inhibitory factor receptor complex"/>
    <property type="evidence" value="ECO:0007669"/>
    <property type="project" value="TreeGrafter"/>
</dbReference>
<dbReference type="PANTHER" id="PTHR10225">
    <property type="entry name" value="HYALURONAN RECEPTOR"/>
    <property type="match status" value="1"/>
</dbReference>
<dbReference type="GO" id="GO:0005902">
    <property type="term" value="C:microvillus"/>
    <property type="evidence" value="ECO:0007669"/>
    <property type="project" value="UniProtKB-SubCell"/>
</dbReference>
<feature type="compositionally biased region" description="Basic and acidic residues" evidence="25">
    <location>
        <begin position="498"/>
        <end position="523"/>
    </location>
</feature>
<evidence type="ECO:0000256" key="24">
    <source>
        <dbReference type="PROSITE-ProRule" id="PRU00323"/>
    </source>
</evidence>
<feature type="region of interest" description="Disordered" evidence="25">
    <location>
        <begin position="846"/>
        <end position="890"/>
    </location>
</feature>
<proteinExistence type="predicted"/>
<feature type="compositionally biased region" description="Polar residues" evidence="25">
    <location>
        <begin position="175"/>
        <end position="189"/>
    </location>
</feature>
<feature type="signal peptide" evidence="27">
    <location>
        <begin position="1"/>
        <end position="20"/>
    </location>
</feature>
<sequence>MAKFWLCAAVGFYLLPLCLAQIGLNISCRYAGVFHVEKNRRYSLTREDAVELCKALNSTIPTLEQMQKAFALGFETCRYGYIEDKVVVPRHTPYHLCAANNTGIYILASNISDRYDTYCFNSSETREKVCDPVIKLYSVLPNNNNTIEIFNADGSHYIEGEKYTDRPPVTEDETSAGSGSANDRGTTEPNFIRHGVSQYPHPADSSTIPYLIGRDDEVSDNYEEGNSEDQHPKSTTVGVSNNGKHHDNATQGQQVPEDFPLWWSSKEHEERHKTTSRKDESTEENDDDGGGDDGDDDNEEGSGQINRETVLEWNNSGDQEPPPSNTTAVVLSKDIKNEDSAHDTFLHGVHSEKDSEVRYSTNGTKEDVPPGIGPLSDDEHYPTTTAASSSDDFFNQENQNQHPQDGGHSGLETGDTVPTATTTSDTLPTGLVPSSEKESMLGKGDFHHTVTFSNESVGHAEAEEEPLSVAGKPGRRSQGGSTTNRTITDVVNILTSPNERDRENELSQTADERSNDGMKHEESTQDPVSYGTHLEWDSEEIHLSNISSKEVAPGIVPPDENEHKNESFYTVVVATDETNNEDSTNNTLIHGVHSVGSHEDRHSSNTSRDGILPGIASTSESKDDKYLEISHTVVPSSSTHYEDSSHDTVLHREHSEWDSEEKYLTNTSGEYLLPGIIHPTESDHEKESSHTVQSSSNDAKHEDAMRDPMLHQEQGREDNYHTNNTEDDIFLENIPPTGYSSDEKIFHTVIVHNDPEDSTQEPLPPTHQPGWDPEEKYPTNTSRDDVLVEVDTDSKNEHDLSFTDVVFHGTKEDSTLEPVSQWGSEDQYTTQSPADVLVPGIVPRRGINQKNKTDHTVGVSSDGAKGEESTQHPPMHGLHPGGSNNGEVNNTEDYRVPGVFLEVGSDSDRRSSTSTASINPEEREGGVSHTGKNVTPLPGEFPKSQPRKAHIPDWLIVVASLLALALILGVCIAVNSRRRCGQKKKLVINNGKGGIDEKNVGGLNGEASKSQEMVHLVHKEKPEDQTGSHDEFLAIDETQNQQDVALKSGI</sequence>
<dbReference type="GO" id="GO:0048731">
    <property type="term" value="P:system development"/>
    <property type="evidence" value="ECO:0007669"/>
    <property type="project" value="UniProtKB-ARBA"/>
</dbReference>
<feature type="transmembrane region" description="Helical" evidence="26">
    <location>
        <begin position="954"/>
        <end position="975"/>
    </location>
</feature>
<feature type="region of interest" description="Disordered" evidence="25">
    <location>
        <begin position="903"/>
        <end position="946"/>
    </location>
</feature>
<accession>A0A6J0SQ52</accession>
<dbReference type="InterPro" id="IPR001231">
    <property type="entry name" value="CD44_antigen"/>
</dbReference>
<feature type="region of interest" description="Disordered" evidence="25">
    <location>
        <begin position="160"/>
        <end position="302"/>
    </location>
</feature>
<keyword evidence="15" id="KW-0675">Receptor</keyword>
<evidence type="ECO:0000256" key="4">
    <source>
        <dbReference type="ARBA" id="ARBA00020474"/>
    </source>
</evidence>
<dbReference type="GO" id="GO:0006954">
    <property type="term" value="P:inflammatory response"/>
    <property type="evidence" value="ECO:0007669"/>
    <property type="project" value="TreeGrafter"/>
</dbReference>
<keyword evidence="8 26" id="KW-0812">Transmembrane</keyword>
<protein>
    <recommendedName>
        <fullName evidence="4">CD44 antigen</fullName>
    </recommendedName>
    <alternativeName>
        <fullName evidence="22">GP90 lymphocyte homing/adhesion receptor</fullName>
    </alternativeName>
    <alternativeName>
        <fullName evidence="21">HUTCH-I</fullName>
    </alternativeName>
    <alternativeName>
        <fullName evidence="23">Hermes antigen</fullName>
    </alternativeName>
    <alternativeName>
        <fullName evidence="20">Hyaluronate receptor</fullName>
    </alternativeName>
    <alternativeName>
        <fullName evidence="18">Phagocytic glycoprotein 1</fullName>
    </alternativeName>
    <alternativeName>
        <fullName evidence="19">Phagocytic glycoprotein I</fullName>
    </alternativeName>
</protein>
<keyword evidence="9 27" id="KW-0732">Signal</keyword>
<dbReference type="InterPro" id="IPR000538">
    <property type="entry name" value="Link_dom"/>
</dbReference>
<evidence type="ECO:0000259" key="28">
    <source>
        <dbReference type="PROSITE" id="PS50963"/>
    </source>
</evidence>
<feature type="domain" description="Link" evidence="28">
    <location>
        <begin position="32"/>
        <end position="121"/>
    </location>
</feature>
<dbReference type="GO" id="GO:0042981">
    <property type="term" value="P:regulation of apoptotic process"/>
    <property type="evidence" value="ECO:0007669"/>
    <property type="project" value="UniProtKB-ARBA"/>
</dbReference>
<dbReference type="GO" id="GO:0009986">
    <property type="term" value="C:cell surface"/>
    <property type="evidence" value="ECO:0007669"/>
    <property type="project" value="UniProtKB-ARBA"/>
</dbReference>
<evidence type="ECO:0000256" key="19">
    <source>
        <dbReference type="ARBA" id="ARBA00029928"/>
    </source>
</evidence>
<dbReference type="SMART" id="SM00445">
    <property type="entry name" value="LINK"/>
    <property type="match status" value="1"/>
</dbReference>
<evidence type="ECO:0000256" key="23">
    <source>
        <dbReference type="ARBA" id="ARBA00032917"/>
    </source>
</evidence>
<keyword evidence="10" id="KW-0130">Cell adhesion</keyword>
<feature type="region of interest" description="Disordered" evidence="25">
    <location>
        <begin position="680"/>
        <end position="703"/>
    </location>
</feature>
<feature type="compositionally biased region" description="Polar residues" evidence="25">
    <location>
        <begin position="233"/>
        <end position="242"/>
    </location>
</feature>
<dbReference type="KEGG" id="pvt:110073522"/>
<feature type="compositionally biased region" description="Acidic residues" evidence="25">
    <location>
        <begin position="217"/>
        <end position="227"/>
    </location>
</feature>
<feature type="region of interest" description="Disordered" evidence="25">
    <location>
        <begin position="595"/>
        <end position="623"/>
    </location>
</feature>
<evidence type="ECO:0000313" key="29">
    <source>
        <dbReference type="Proteomes" id="UP001652642"/>
    </source>
</evidence>
<dbReference type="GeneID" id="110073522"/>
<dbReference type="GO" id="GO:0005540">
    <property type="term" value="F:hyaluronic acid binding"/>
    <property type="evidence" value="ECO:0007669"/>
    <property type="project" value="InterPro"/>
</dbReference>
<dbReference type="PRINTS" id="PR00658">
    <property type="entry name" value="CD44"/>
</dbReference>
<dbReference type="PROSITE" id="PS01241">
    <property type="entry name" value="LINK_1"/>
    <property type="match status" value="1"/>
</dbReference>
<dbReference type="GO" id="GO:0005576">
    <property type="term" value="C:extracellular region"/>
    <property type="evidence" value="ECO:0007669"/>
    <property type="project" value="UniProtKB-SubCell"/>
</dbReference>
<dbReference type="PROSITE" id="PS50963">
    <property type="entry name" value="LINK_2"/>
    <property type="match status" value="1"/>
</dbReference>
<keyword evidence="7" id="KW-0597">Phosphoprotein</keyword>
<comment type="caution">
    <text evidence="24">Lacks conserved residue(s) required for the propagation of feature annotation.</text>
</comment>
<evidence type="ECO:0000256" key="13">
    <source>
        <dbReference type="ARBA" id="ARBA00023136"/>
    </source>
</evidence>
<dbReference type="RefSeq" id="XP_020638462.2">
    <property type="nucleotide sequence ID" value="XM_020782803.2"/>
</dbReference>
<dbReference type="Pfam" id="PF00193">
    <property type="entry name" value="Xlink"/>
    <property type="match status" value="1"/>
</dbReference>
<evidence type="ECO:0000256" key="10">
    <source>
        <dbReference type="ARBA" id="ARBA00022889"/>
    </source>
</evidence>
<dbReference type="CDD" id="cd03516">
    <property type="entry name" value="Link_domain_CD44_like"/>
    <property type="match status" value="1"/>
</dbReference>
<keyword evidence="13 26" id="KW-0472">Membrane</keyword>
<dbReference type="GO" id="GO:0007155">
    <property type="term" value="P:cell adhesion"/>
    <property type="evidence" value="ECO:0007669"/>
    <property type="project" value="UniProtKB-KW"/>
</dbReference>
<keyword evidence="11" id="KW-0654">Proteoglycan</keyword>
<gene>
    <name evidence="30" type="primary">CD44</name>
</gene>
<evidence type="ECO:0000256" key="27">
    <source>
        <dbReference type="SAM" id="SignalP"/>
    </source>
</evidence>
<dbReference type="GO" id="GO:0009653">
    <property type="term" value="P:anatomical structure morphogenesis"/>
    <property type="evidence" value="ECO:0007669"/>
    <property type="project" value="UniProtKB-ARBA"/>
</dbReference>
<dbReference type="GO" id="GO:0004896">
    <property type="term" value="F:cytokine receptor activity"/>
    <property type="evidence" value="ECO:0007669"/>
    <property type="project" value="TreeGrafter"/>
</dbReference>
<feature type="compositionally biased region" description="Basic and acidic residues" evidence="25">
    <location>
        <begin position="680"/>
        <end position="689"/>
    </location>
</feature>